<gene>
    <name evidence="2" type="ORF">Thi970DRAFT_00299</name>
</gene>
<feature type="compositionally biased region" description="Basic and acidic residues" evidence="1">
    <location>
        <begin position="41"/>
        <end position="50"/>
    </location>
</feature>
<dbReference type="HOGENOM" id="CLU_1234527_0_0_6"/>
<accession>H8YVZ7</accession>
<evidence type="ECO:0000313" key="2">
    <source>
        <dbReference type="EMBL" id="EIC23788.1"/>
    </source>
</evidence>
<dbReference type="EMBL" id="JH603164">
    <property type="protein sequence ID" value="EIC23788.1"/>
    <property type="molecule type" value="Genomic_DNA"/>
</dbReference>
<name>H8YVZ7_9GAMM</name>
<feature type="compositionally biased region" description="Basic and acidic residues" evidence="1">
    <location>
        <begin position="17"/>
        <end position="27"/>
    </location>
</feature>
<sequence length="224" mass="23756">MAALAQRLTVRPVRPANEPERTEKPSENQHGSPGSPGSPENNKRESEPRGERARLWLVTTASGDVLTVSYCPLAPLAKVQADYAGASIEPAPAPEHGGELDPSDAALVVAWLDAIGETATEARAQYLATCASDPHALAWTLAELATTAPEVDAPALPQVTPSNPPEVACCHCWHFTTNAINPRGGIGRCAVDSPASHRNPALWPWPAAVHPCRDWRPILEGDAP</sequence>
<evidence type="ECO:0000256" key="1">
    <source>
        <dbReference type="SAM" id="MobiDB-lite"/>
    </source>
</evidence>
<keyword evidence="3" id="KW-1185">Reference proteome</keyword>
<reference evidence="3" key="1">
    <citation type="submission" date="2011-06" db="EMBL/GenBank/DDBJ databases">
        <authorList>
            <consortium name="US DOE Joint Genome Institute (JGI-PGF)"/>
            <person name="Lucas S."/>
            <person name="Han J."/>
            <person name="Lapidus A."/>
            <person name="Cheng J.-F."/>
            <person name="Goodwin L."/>
            <person name="Pitluck S."/>
            <person name="Peters L."/>
            <person name="Land M.L."/>
            <person name="Hauser L."/>
            <person name="Vogl K."/>
            <person name="Liu Z."/>
            <person name="Overmann J."/>
            <person name="Frigaard N.-U."/>
            <person name="Bryant D.A."/>
            <person name="Woyke T.J."/>
        </authorList>
    </citation>
    <scope>NUCLEOTIDE SEQUENCE [LARGE SCALE GENOMIC DNA]</scope>
    <source>
        <strain evidence="3">970</strain>
    </source>
</reference>
<dbReference type="STRING" id="631362.Thi970DRAFT_00299"/>
<reference evidence="2 3" key="2">
    <citation type="submission" date="2011-11" db="EMBL/GenBank/DDBJ databases">
        <authorList>
            <consortium name="US DOE Joint Genome Institute"/>
            <person name="Lucas S."/>
            <person name="Han J."/>
            <person name="Lapidus A."/>
            <person name="Cheng J.-F."/>
            <person name="Goodwin L."/>
            <person name="Pitluck S."/>
            <person name="Peters L."/>
            <person name="Ovchinnikova G."/>
            <person name="Zhang X."/>
            <person name="Detter J.C."/>
            <person name="Han C."/>
            <person name="Tapia R."/>
            <person name="Land M."/>
            <person name="Hauser L."/>
            <person name="Kyrpides N."/>
            <person name="Ivanova N."/>
            <person name="Pagani I."/>
            <person name="Vogl K."/>
            <person name="Liu Z."/>
            <person name="Overmann J."/>
            <person name="Frigaard N.-U."/>
            <person name="Bryant D."/>
            <person name="Woyke T."/>
        </authorList>
    </citation>
    <scope>NUCLEOTIDE SEQUENCE [LARGE SCALE GENOMIC DNA]</scope>
    <source>
        <strain evidence="2 3">970</strain>
    </source>
</reference>
<dbReference type="eggNOG" id="ENOG50334UX">
    <property type="taxonomic scope" value="Bacteria"/>
</dbReference>
<dbReference type="AlphaFoldDB" id="H8YVZ7"/>
<evidence type="ECO:0000313" key="3">
    <source>
        <dbReference type="Proteomes" id="UP000002964"/>
    </source>
</evidence>
<protein>
    <submittedName>
        <fullName evidence="2">Uncharacterized protein</fullName>
    </submittedName>
</protein>
<organism evidence="2 3">
    <name type="scientific">Thiorhodovibrio frisius</name>
    <dbReference type="NCBI Taxonomy" id="631362"/>
    <lineage>
        <taxon>Bacteria</taxon>
        <taxon>Pseudomonadati</taxon>
        <taxon>Pseudomonadota</taxon>
        <taxon>Gammaproteobacteria</taxon>
        <taxon>Chromatiales</taxon>
        <taxon>Chromatiaceae</taxon>
        <taxon>Thiorhodovibrio</taxon>
    </lineage>
</organism>
<dbReference type="Proteomes" id="UP000002964">
    <property type="component" value="Unassembled WGS sequence"/>
</dbReference>
<feature type="region of interest" description="Disordered" evidence="1">
    <location>
        <begin position="1"/>
        <end position="50"/>
    </location>
</feature>
<proteinExistence type="predicted"/>